<dbReference type="Pfam" id="PF13499">
    <property type="entry name" value="EF-hand_7"/>
    <property type="match status" value="2"/>
</dbReference>
<keyword evidence="1" id="KW-0677">Repeat</keyword>
<dbReference type="InterPro" id="IPR002048">
    <property type="entry name" value="EF_hand_dom"/>
</dbReference>
<accession>A0A7J8QLQ1</accession>
<evidence type="ECO:0000256" key="2">
    <source>
        <dbReference type="ARBA" id="ARBA00022837"/>
    </source>
</evidence>
<organism evidence="4 5">
    <name type="scientific">Gossypium raimondii</name>
    <name type="common">Peruvian cotton</name>
    <name type="synonym">Gossypium klotzschianum subsp. raimondii</name>
    <dbReference type="NCBI Taxonomy" id="29730"/>
    <lineage>
        <taxon>Eukaryota</taxon>
        <taxon>Viridiplantae</taxon>
        <taxon>Streptophyta</taxon>
        <taxon>Embryophyta</taxon>
        <taxon>Tracheophyta</taxon>
        <taxon>Spermatophyta</taxon>
        <taxon>Magnoliopsida</taxon>
        <taxon>eudicotyledons</taxon>
        <taxon>Gunneridae</taxon>
        <taxon>Pentapetalae</taxon>
        <taxon>rosids</taxon>
        <taxon>malvids</taxon>
        <taxon>Malvales</taxon>
        <taxon>Malvaceae</taxon>
        <taxon>Malvoideae</taxon>
        <taxon>Gossypium</taxon>
    </lineage>
</organism>
<feature type="domain" description="EF-hand" evidence="3">
    <location>
        <begin position="25"/>
        <end position="60"/>
    </location>
</feature>
<evidence type="ECO:0000313" key="5">
    <source>
        <dbReference type="Proteomes" id="UP000593578"/>
    </source>
</evidence>
<dbReference type="Proteomes" id="UP000593578">
    <property type="component" value="Unassembled WGS sequence"/>
</dbReference>
<dbReference type="EMBL" id="JABEZZ010000013">
    <property type="protein sequence ID" value="MBA0602253.1"/>
    <property type="molecule type" value="Genomic_DNA"/>
</dbReference>
<feature type="domain" description="EF-hand" evidence="3">
    <location>
        <begin position="61"/>
        <end position="96"/>
    </location>
</feature>
<evidence type="ECO:0000256" key="1">
    <source>
        <dbReference type="ARBA" id="ARBA00022737"/>
    </source>
</evidence>
<protein>
    <recommendedName>
        <fullName evidence="3">EF-hand domain-containing protein</fullName>
    </recommendedName>
</protein>
<dbReference type="InterPro" id="IPR018247">
    <property type="entry name" value="EF_Hand_1_Ca_BS"/>
</dbReference>
<name>A0A7J8QLQ1_GOSRA</name>
<dbReference type="PROSITE" id="PS50222">
    <property type="entry name" value="EF_HAND_2"/>
    <property type="match status" value="4"/>
</dbReference>
<reference evidence="4 5" key="1">
    <citation type="journal article" date="2019" name="Genome Biol. Evol.">
        <title>Insights into the evolution of the New World diploid cottons (Gossypium, subgenus Houzingenia) based on genome sequencing.</title>
        <authorList>
            <person name="Grover C.E."/>
            <person name="Arick M.A. 2nd"/>
            <person name="Thrash A."/>
            <person name="Conover J.L."/>
            <person name="Sanders W.S."/>
            <person name="Peterson D.G."/>
            <person name="Frelichowski J.E."/>
            <person name="Scheffler J.A."/>
            <person name="Scheffler B.E."/>
            <person name="Wendel J.F."/>
        </authorList>
    </citation>
    <scope>NUCLEOTIDE SEQUENCE [LARGE SCALE GENOMIC DNA]</scope>
    <source>
        <strain evidence="4">8</strain>
        <tissue evidence="4">Leaf</tissue>
    </source>
</reference>
<dbReference type="CDD" id="cd00051">
    <property type="entry name" value="EFh"/>
    <property type="match status" value="1"/>
</dbReference>
<dbReference type="InterPro" id="IPR011992">
    <property type="entry name" value="EF-hand-dom_pair"/>
</dbReference>
<keyword evidence="2" id="KW-0106">Calcium</keyword>
<dbReference type="Gene3D" id="1.10.238.10">
    <property type="entry name" value="EF-hand"/>
    <property type="match status" value="2"/>
</dbReference>
<proteinExistence type="predicted"/>
<evidence type="ECO:0000259" key="3">
    <source>
        <dbReference type="PROSITE" id="PS50222"/>
    </source>
</evidence>
<dbReference type="AlphaFoldDB" id="A0A7J8QLQ1"/>
<comment type="caution">
    <text evidence="4">The sequence shown here is derived from an EMBL/GenBank/DDBJ whole genome shotgun (WGS) entry which is preliminary data.</text>
</comment>
<dbReference type="SMART" id="SM00054">
    <property type="entry name" value="EFh"/>
    <property type="match status" value="3"/>
</dbReference>
<feature type="domain" description="EF-hand" evidence="3">
    <location>
        <begin position="100"/>
        <end position="130"/>
    </location>
</feature>
<dbReference type="GO" id="GO:0005509">
    <property type="term" value="F:calcium ion binding"/>
    <property type="evidence" value="ECO:0007669"/>
    <property type="project" value="InterPro"/>
</dbReference>
<dbReference type="FunFam" id="1.10.238.10:FF:000001">
    <property type="entry name" value="Calmodulin 1"/>
    <property type="match status" value="1"/>
</dbReference>
<dbReference type="PANTHER" id="PTHR23050">
    <property type="entry name" value="CALCIUM BINDING PROTEIN"/>
    <property type="match status" value="1"/>
</dbReference>
<gene>
    <name evidence="4" type="ORF">Gorai_002440</name>
</gene>
<dbReference type="InterPro" id="IPR050145">
    <property type="entry name" value="Centrin_CML-like"/>
</dbReference>
<sequence length="151" mass="16692">MDTGKSGAITFDELKAGLQRYGATLKDTEIQDLMNAADVSNSGTIDYGEFIAATIHLNKLEREEHLVAAFQYFDKDKSGYITIGELKQVCAELNVTNVLLEDIIQEVDQDNDGRIDYAEFVAMMQKGNAGVGRRPIRNSLNMSIRDVPGSQ</sequence>
<evidence type="ECO:0000313" key="4">
    <source>
        <dbReference type="EMBL" id="MBA0602253.1"/>
    </source>
</evidence>
<dbReference type="SUPFAM" id="SSF47473">
    <property type="entry name" value="EF-hand"/>
    <property type="match status" value="1"/>
</dbReference>
<dbReference type="PROSITE" id="PS00018">
    <property type="entry name" value="EF_HAND_1"/>
    <property type="match status" value="3"/>
</dbReference>
<feature type="domain" description="EF-hand" evidence="3">
    <location>
        <begin position="1"/>
        <end position="24"/>
    </location>
</feature>